<comment type="caution">
    <text evidence="1">The sequence shown here is derived from an EMBL/GenBank/DDBJ whole genome shotgun (WGS) entry which is preliminary data.</text>
</comment>
<dbReference type="Proteomes" id="UP000789525">
    <property type="component" value="Unassembled WGS sequence"/>
</dbReference>
<evidence type="ECO:0000313" key="2">
    <source>
        <dbReference type="Proteomes" id="UP000789525"/>
    </source>
</evidence>
<sequence>MEAKETYYEILGIDREATEDDIRKAYRRQALLWHPDKNVNRREEAEAKFKLISEAYEVLSDGSMIEKRRIYDLYGEEGLKNGGPAFETRGPQFAHFQFHDPNELFRHVFGDNIFSNPVFSNPVFSDPVFSDPFFFDPFARSPFFGNSMFSGPMPGSSMSSSSFFSTNSLGGGGGYKKTTTTQIIDGVRTTVTRTEDAHGNVTEEIITSNNTGHLEMNNTPQYYIQNGHSTTNNSRRSIPIQEGGIYYVPVYGQQHERNSYERISGNQNNYEPQQGSSRRRPSEGSMFASNYRG</sequence>
<protein>
    <submittedName>
        <fullName evidence="1">15342_t:CDS:1</fullName>
    </submittedName>
</protein>
<proteinExistence type="predicted"/>
<keyword evidence="2" id="KW-1185">Reference proteome</keyword>
<evidence type="ECO:0000313" key="1">
    <source>
        <dbReference type="EMBL" id="CAG8460919.1"/>
    </source>
</evidence>
<gene>
    <name evidence="1" type="ORF">ACOLOM_LOCUS1169</name>
</gene>
<accession>A0ACA9KBB5</accession>
<dbReference type="EMBL" id="CAJVPT010001344">
    <property type="protein sequence ID" value="CAG8460919.1"/>
    <property type="molecule type" value="Genomic_DNA"/>
</dbReference>
<reference evidence="1" key="1">
    <citation type="submission" date="2021-06" db="EMBL/GenBank/DDBJ databases">
        <authorList>
            <person name="Kallberg Y."/>
            <person name="Tangrot J."/>
            <person name="Rosling A."/>
        </authorList>
    </citation>
    <scope>NUCLEOTIDE SEQUENCE</scope>
    <source>
        <strain evidence="1">CL356</strain>
    </source>
</reference>
<name>A0ACA9KBB5_9GLOM</name>
<organism evidence="1 2">
    <name type="scientific">Acaulospora colombiana</name>
    <dbReference type="NCBI Taxonomy" id="27376"/>
    <lineage>
        <taxon>Eukaryota</taxon>
        <taxon>Fungi</taxon>
        <taxon>Fungi incertae sedis</taxon>
        <taxon>Mucoromycota</taxon>
        <taxon>Glomeromycotina</taxon>
        <taxon>Glomeromycetes</taxon>
        <taxon>Diversisporales</taxon>
        <taxon>Acaulosporaceae</taxon>
        <taxon>Acaulospora</taxon>
    </lineage>
</organism>